<protein>
    <submittedName>
        <fullName evidence="1">Uncharacterized protein</fullName>
    </submittedName>
</protein>
<name>A0ABR3EV10_9AGAR</name>
<dbReference type="EMBL" id="JBAHYK010001834">
    <property type="protein sequence ID" value="KAL0566624.1"/>
    <property type="molecule type" value="Genomic_DNA"/>
</dbReference>
<reference evidence="1 2" key="1">
    <citation type="submission" date="2024-02" db="EMBL/GenBank/DDBJ databases">
        <title>A draft genome for the cacao thread blight pathogen Marasmius crinis-equi.</title>
        <authorList>
            <person name="Cohen S.P."/>
            <person name="Baruah I.K."/>
            <person name="Amoako-Attah I."/>
            <person name="Bukari Y."/>
            <person name="Meinhardt L.W."/>
            <person name="Bailey B.A."/>
        </authorList>
    </citation>
    <scope>NUCLEOTIDE SEQUENCE [LARGE SCALE GENOMIC DNA]</scope>
    <source>
        <strain evidence="1 2">GH-76</strain>
    </source>
</reference>
<gene>
    <name evidence="1" type="ORF">V5O48_015385</name>
</gene>
<evidence type="ECO:0000313" key="2">
    <source>
        <dbReference type="Proteomes" id="UP001465976"/>
    </source>
</evidence>
<dbReference type="Proteomes" id="UP001465976">
    <property type="component" value="Unassembled WGS sequence"/>
</dbReference>
<proteinExistence type="predicted"/>
<evidence type="ECO:0000313" key="1">
    <source>
        <dbReference type="EMBL" id="KAL0566624.1"/>
    </source>
</evidence>
<keyword evidence="2" id="KW-1185">Reference proteome</keyword>
<organism evidence="1 2">
    <name type="scientific">Marasmius crinis-equi</name>
    <dbReference type="NCBI Taxonomy" id="585013"/>
    <lineage>
        <taxon>Eukaryota</taxon>
        <taxon>Fungi</taxon>
        <taxon>Dikarya</taxon>
        <taxon>Basidiomycota</taxon>
        <taxon>Agaricomycotina</taxon>
        <taxon>Agaricomycetes</taxon>
        <taxon>Agaricomycetidae</taxon>
        <taxon>Agaricales</taxon>
        <taxon>Marasmiineae</taxon>
        <taxon>Marasmiaceae</taxon>
        <taxon>Marasmius</taxon>
    </lineage>
</organism>
<sequence>AAYLPELEGCTEVSERSNKCWNGTFGMIASWLEVSTKPVDSDLIKRFENQPKCFHLDVSFDRFQHDADILHWVVLVTVQERTESELTRRTERAFLKYAPAWRISSPLPIRITDCYCHSESSTQCPGHHTYQAACLDTAKALVSDYRTNDPTISDGELARILLNVVDSSLLEHCAFEPELFQLCRMFFSTVEHHPPRPWWQRQRSFLNGWVTCRVRLLAWLETCPHDYAREAEALKAQIMSLFPDDTLEN</sequence>
<feature type="non-terminal residue" evidence="1">
    <location>
        <position position="1"/>
    </location>
</feature>
<accession>A0ABR3EV10</accession>
<comment type="caution">
    <text evidence="1">The sequence shown here is derived from an EMBL/GenBank/DDBJ whole genome shotgun (WGS) entry which is preliminary data.</text>
</comment>